<sequence length="50" mass="5184">MRAGLLFMSEAGGHSSEWPGPIAGLLPRQTSLATVASGARIKLLIGDIHV</sequence>
<evidence type="ECO:0000313" key="1">
    <source>
        <dbReference type="EMBL" id="DAD95636.1"/>
    </source>
</evidence>
<dbReference type="EMBL" id="BK015198">
    <property type="protein sequence ID" value="DAD95636.1"/>
    <property type="molecule type" value="Genomic_DNA"/>
</dbReference>
<reference evidence="1" key="1">
    <citation type="journal article" date="2021" name="Proc. Natl. Acad. Sci. U.S.A.">
        <title>A Catalog of Tens of Thousands of Viruses from Human Metagenomes Reveals Hidden Associations with Chronic Diseases.</title>
        <authorList>
            <person name="Tisza M.J."/>
            <person name="Buck C.B."/>
        </authorList>
    </citation>
    <scope>NUCLEOTIDE SEQUENCE</scope>
    <source>
        <strain evidence="1">CtQU013</strain>
    </source>
</reference>
<name>A0A8S5NMP1_9CAUD</name>
<accession>A0A8S5NMP1</accession>
<proteinExistence type="predicted"/>
<protein>
    <submittedName>
        <fullName evidence="1">Uncharacterized protein</fullName>
    </submittedName>
</protein>
<organism evidence="1">
    <name type="scientific">Siphoviridae sp. ctQU013</name>
    <dbReference type="NCBI Taxonomy" id="2826329"/>
    <lineage>
        <taxon>Viruses</taxon>
        <taxon>Duplodnaviria</taxon>
        <taxon>Heunggongvirae</taxon>
        <taxon>Uroviricota</taxon>
        <taxon>Caudoviricetes</taxon>
    </lineage>
</organism>